<evidence type="ECO:0000256" key="1">
    <source>
        <dbReference type="ARBA" id="ARBA00001942"/>
    </source>
</evidence>
<comment type="cofactor">
    <cofactor evidence="1">
        <name>Mo-bis(molybdopterin guanine dinucleotide)</name>
        <dbReference type="ChEBI" id="CHEBI:60539"/>
    </cofactor>
</comment>
<sequence length="281" mass="30539">MTRTGAVPRLMQHIAEPMVEVAPQDAVRYQLPADGLARIWSRHGVMVAKVAISEGQRPGSLFVPMHWNNQFARQGRVNNLLAAVTDPYSGQPESKQAAVAIAARQPARHSELFAANRYHFLRRHWRRRATPGVLHYSLAGEASARQWLSAWCARRGWQLQVADGGAVWNLLARHQGRLMLGWWSDAREPAVDCAWISAAFAAPPSDAVQRHALLSGRPGAAVARGADRLQLLWGGEWSINEAIASGCASVGALGGKLKCGTNCGSCVPELNALLAAQRIRA</sequence>
<dbReference type="InterPro" id="IPR007419">
    <property type="entry name" value="BFD-like_2Fe2S-bd_dom"/>
</dbReference>
<evidence type="ECO:0000259" key="5">
    <source>
        <dbReference type="Pfam" id="PF04324"/>
    </source>
</evidence>
<dbReference type="PANTHER" id="PTHR43105:SF9">
    <property type="entry name" value="NADPH-FE(3+) OXIDOREDUCTASE SUBUNIT ALPHA"/>
    <property type="match status" value="1"/>
</dbReference>
<name>A0A919LL12_KLEPN</name>
<evidence type="ECO:0000256" key="2">
    <source>
        <dbReference type="ARBA" id="ARBA00001966"/>
    </source>
</evidence>
<accession>A0A919LL12</accession>
<dbReference type="Proteomes" id="UP000655094">
    <property type="component" value="Unassembled WGS sequence"/>
</dbReference>
<dbReference type="AlphaFoldDB" id="A0A919LL12"/>
<gene>
    <name evidence="6" type="ORF">KPZU09_05070</name>
</gene>
<evidence type="ECO:0000259" key="4">
    <source>
        <dbReference type="Pfam" id="PF01568"/>
    </source>
</evidence>
<dbReference type="GO" id="GO:0045333">
    <property type="term" value="P:cellular respiration"/>
    <property type="evidence" value="ECO:0007669"/>
    <property type="project" value="UniProtKB-ARBA"/>
</dbReference>
<evidence type="ECO:0000313" key="6">
    <source>
        <dbReference type="EMBL" id="GHK50771.1"/>
    </source>
</evidence>
<comment type="caution">
    <text evidence="6">The sequence shown here is derived from an EMBL/GenBank/DDBJ whole genome shotgun (WGS) entry which is preliminary data.</text>
</comment>
<dbReference type="Gene3D" id="2.40.40.20">
    <property type="match status" value="1"/>
</dbReference>
<dbReference type="InterPro" id="IPR041957">
    <property type="entry name" value="CT_Nitrate-R-NapA-like"/>
</dbReference>
<proteinExistence type="predicted"/>
<dbReference type="InterPro" id="IPR009010">
    <property type="entry name" value="Asp_de-COase-like_dom_sf"/>
</dbReference>
<keyword evidence="3" id="KW-0560">Oxidoreductase</keyword>
<evidence type="ECO:0008006" key="8">
    <source>
        <dbReference type="Google" id="ProtNLM"/>
    </source>
</evidence>
<dbReference type="GO" id="GO:0016491">
    <property type="term" value="F:oxidoreductase activity"/>
    <property type="evidence" value="ECO:0007669"/>
    <property type="project" value="UniProtKB-KW"/>
</dbReference>
<feature type="domain" description="BFD-like [2Fe-2S]-binding" evidence="5">
    <location>
        <begin position="238"/>
        <end position="275"/>
    </location>
</feature>
<feature type="domain" description="Molybdopterin dinucleotide-binding" evidence="4">
    <location>
        <begin position="1"/>
        <end position="97"/>
    </location>
</feature>
<protein>
    <recommendedName>
        <fullName evidence="8">Nitrate reductase</fullName>
    </recommendedName>
</protein>
<evidence type="ECO:0000313" key="7">
    <source>
        <dbReference type="Proteomes" id="UP000655094"/>
    </source>
</evidence>
<dbReference type="CDD" id="cd02791">
    <property type="entry name" value="MopB_CT_Nitrate-R-NapA-like"/>
    <property type="match status" value="1"/>
</dbReference>
<dbReference type="GO" id="GO:0016020">
    <property type="term" value="C:membrane"/>
    <property type="evidence" value="ECO:0007669"/>
    <property type="project" value="TreeGrafter"/>
</dbReference>
<dbReference type="PANTHER" id="PTHR43105">
    <property type="entry name" value="RESPIRATORY NITRATE REDUCTASE"/>
    <property type="match status" value="1"/>
</dbReference>
<dbReference type="Pfam" id="PF01568">
    <property type="entry name" value="Molydop_binding"/>
    <property type="match status" value="1"/>
</dbReference>
<comment type="cofactor">
    <cofactor evidence="2">
        <name>[4Fe-4S] cluster</name>
        <dbReference type="ChEBI" id="CHEBI:49883"/>
    </cofactor>
</comment>
<dbReference type="InterPro" id="IPR006657">
    <property type="entry name" value="MoPterin_dinucl-bd_dom"/>
</dbReference>
<dbReference type="SUPFAM" id="SSF50692">
    <property type="entry name" value="ADC-like"/>
    <property type="match status" value="1"/>
</dbReference>
<dbReference type="InterPro" id="IPR041854">
    <property type="entry name" value="BFD-like_2Fe2S-bd_dom_sf"/>
</dbReference>
<dbReference type="InterPro" id="IPR050123">
    <property type="entry name" value="Prok_molybdopt-oxidoreductase"/>
</dbReference>
<reference evidence="6" key="1">
    <citation type="submission" date="2020-10" db="EMBL/GenBank/DDBJ databases">
        <title>Genome Sequence of ESBL Producing Zambian Clinical Strains.</title>
        <authorList>
            <person name="Shawa M."/>
            <person name="Furuta Y."/>
            <person name="Simbotwe M."/>
            <person name="Mulenga E."/>
            <person name="Mubanga M."/>
            <person name="Mulenga G."/>
            <person name="Kaile C."/>
            <person name="Zorigt T."/>
            <person name="Hang'ombe B."/>
            <person name="Higashi H."/>
        </authorList>
    </citation>
    <scope>NUCLEOTIDE SEQUENCE</scope>
    <source>
        <strain evidence="6">Zam_UTH_09</strain>
    </source>
</reference>
<dbReference type="Pfam" id="PF04324">
    <property type="entry name" value="Fer2_BFD"/>
    <property type="match status" value="1"/>
</dbReference>
<organism evidence="6 7">
    <name type="scientific">Klebsiella pneumoniae</name>
    <dbReference type="NCBI Taxonomy" id="573"/>
    <lineage>
        <taxon>Bacteria</taxon>
        <taxon>Pseudomonadati</taxon>
        <taxon>Pseudomonadota</taxon>
        <taxon>Gammaproteobacteria</taxon>
        <taxon>Enterobacterales</taxon>
        <taxon>Enterobacteriaceae</taxon>
        <taxon>Klebsiella/Raoultella group</taxon>
        <taxon>Klebsiella</taxon>
        <taxon>Klebsiella pneumoniae complex</taxon>
    </lineage>
</organism>
<evidence type="ECO:0000256" key="3">
    <source>
        <dbReference type="ARBA" id="ARBA00023002"/>
    </source>
</evidence>
<dbReference type="GO" id="GO:0043546">
    <property type="term" value="F:molybdopterin cofactor binding"/>
    <property type="evidence" value="ECO:0007669"/>
    <property type="project" value="InterPro"/>
</dbReference>
<dbReference type="Gene3D" id="1.10.10.1100">
    <property type="entry name" value="BFD-like [2Fe-2S]-binding domain"/>
    <property type="match status" value="1"/>
</dbReference>
<dbReference type="EMBL" id="BNFF01000001">
    <property type="protein sequence ID" value="GHK50771.1"/>
    <property type="molecule type" value="Genomic_DNA"/>
</dbReference>
<dbReference type="GO" id="GO:1990204">
    <property type="term" value="C:oxidoreductase complex"/>
    <property type="evidence" value="ECO:0007669"/>
    <property type="project" value="UniProtKB-ARBA"/>
</dbReference>